<dbReference type="OrthoDB" id="166962at2"/>
<evidence type="ECO:0000313" key="2">
    <source>
        <dbReference type="EMBL" id="REG11103.1"/>
    </source>
</evidence>
<dbReference type="Pfam" id="PF04977">
    <property type="entry name" value="DivIC"/>
    <property type="match status" value="1"/>
</dbReference>
<evidence type="ECO:0000256" key="1">
    <source>
        <dbReference type="SAM" id="Phobius"/>
    </source>
</evidence>
<evidence type="ECO:0000313" key="3">
    <source>
        <dbReference type="Proteomes" id="UP000256388"/>
    </source>
</evidence>
<accession>A0A347ZSP3</accession>
<dbReference type="AlphaFoldDB" id="A0A347ZSP3"/>
<organism evidence="2 3">
    <name type="scientific">Pelolinea submarina</name>
    <dbReference type="NCBI Taxonomy" id="913107"/>
    <lineage>
        <taxon>Bacteria</taxon>
        <taxon>Bacillati</taxon>
        <taxon>Chloroflexota</taxon>
        <taxon>Anaerolineae</taxon>
        <taxon>Anaerolineales</taxon>
        <taxon>Anaerolineaceae</taxon>
        <taxon>Pelolinea</taxon>
    </lineage>
</organism>
<sequence>MPKLNAFWKRWIFLGLIIILFFMVMTLNSSISEYFRLTDQHNQMTARISNLEATQYALETQIAYADSDKAVEEWARTYQRNIQPGDQMIIPVSPLEATPEINYLQTPTPSTEDNWQIWWELFFGE</sequence>
<keyword evidence="1" id="KW-0812">Transmembrane</keyword>
<keyword evidence="1" id="KW-0472">Membrane</keyword>
<reference evidence="2 3" key="1">
    <citation type="submission" date="2018-08" db="EMBL/GenBank/DDBJ databases">
        <title>Genomic Encyclopedia of Type Strains, Phase IV (KMG-IV): sequencing the most valuable type-strain genomes for metagenomic binning, comparative biology and taxonomic classification.</title>
        <authorList>
            <person name="Goeker M."/>
        </authorList>
    </citation>
    <scope>NUCLEOTIDE SEQUENCE [LARGE SCALE GENOMIC DNA]</scope>
    <source>
        <strain evidence="2 3">DSM 23923</strain>
    </source>
</reference>
<name>A0A347ZSP3_9CHLR</name>
<comment type="caution">
    <text evidence="2">The sequence shown here is derived from an EMBL/GenBank/DDBJ whole genome shotgun (WGS) entry which is preliminary data.</text>
</comment>
<dbReference type="InterPro" id="IPR007060">
    <property type="entry name" value="FtsL/DivIC"/>
</dbReference>
<protein>
    <submittedName>
        <fullName evidence="2">Septum formation initiator</fullName>
    </submittedName>
</protein>
<keyword evidence="3" id="KW-1185">Reference proteome</keyword>
<proteinExistence type="predicted"/>
<feature type="transmembrane region" description="Helical" evidence="1">
    <location>
        <begin position="12"/>
        <end position="31"/>
    </location>
</feature>
<gene>
    <name evidence="2" type="ORF">DFR64_0976</name>
</gene>
<dbReference type="EMBL" id="QUMS01000001">
    <property type="protein sequence ID" value="REG11103.1"/>
    <property type="molecule type" value="Genomic_DNA"/>
</dbReference>
<dbReference type="Proteomes" id="UP000256388">
    <property type="component" value="Unassembled WGS sequence"/>
</dbReference>
<keyword evidence="1" id="KW-1133">Transmembrane helix</keyword>
<dbReference type="RefSeq" id="WP_116224245.1">
    <property type="nucleotide sequence ID" value="NZ_AP018437.1"/>
</dbReference>